<dbReference type="InParanoid" id="A0A2G5CBX2"/>
<organism evidence="1 2">
    <name type="scientific">Aquilegia coerulea</name>
    <name type="common">Rocky mountain columbine</name>
    <dbReference type="NCBI Taxonomy" id="218851"/>
    <lineage>
        <taxon>Eukaryota</taxon>
        <taxon>Viridiplantae</taxon>
        <taxon>Streptophyta</taxon>
        <taxon>Embryophyta</taxon>
        <taxon>Tracheophyta</taxon>
        <taxon>Spermatophyta</taxon>
        <taxon>Magnoliopsida</taxon>
        <taxon>Ranunculales</taxon>
        <taxon>Ranunculaceae</taxon>
        <taxon>Thalictroideae</taxon>
        <taxon>Aquilegia</taxon>
    </lineage>
</organism>
<reference evidence="1 2" key="1">
    <citation type="submission" date="2017-09" db="EMBL/GenBank/DDBJ databases">
        <title>WGS assembly of Aquilegia coerulea Goldsmith.</title>
        <authorList>
            <person name="Hodges S."/>
            <person name="Kramer E."/>
            <person name="Nordborg M."/>
            <person name="Tomkins J."/>
            <person name="Borevitz J."/>
            <person name="Derieg N."/>
            <person name="Yan J."/>
            <person name="Mihaltcheva S."/>
            <person name="Hayes R.D."/>
            <person name="Rokhsar D."/>
        </authorList>
    </citation>
    <scope>NUCLEOTIDE SEQUENCE [LARGE SCALE GENOMIC DNA]</scope>
    <source>
        <strain evidence="2">cv. Goldsmith</strain>
    </source>
</reference>
<proteinExistence type="predicted"/>
<evidence type="ECO:0000313" key="2">
    <source>
        <dbReference type="Proteomes" id="UP000230069"/>
    </source>
</evidence>
<name>A0A2G5CBX2_AQUCA</name>
<sequence>MVHLRNFITHEDQECRKLGVGHHDGFYQLGYRDGLKLCLQILCLGKNWDPQTRSYEEFRSIDGANLLLSERYLKNWSVITRKLKWNCFRQSGNMNSLQPTMLARLMN</sequence>
<dbReference type="AlphaFoldDB" id="A0A2G5CBX2"/>
<evidence type="ECO:0000313" key="1">
    <source>
        <dbReference type="EMBL" id="PIA28759.1"/>
    </source>
</evidence>
<dbReference type="STRING" id="218851.A0A2G5CBX2"/>
<dbReference type="OrthoDB" id="6614653at2759"/>
<dbReference type="EMBL" id="KZ305084">
    <property type="protein sequence ID" value="PIA28759.1"/>
    <property type="molecule type" value="Genomic_DNA"/>
</dbReference>
<dbReference type="Proteomes" id="UP000230069">
    <property type="component" value="Unassembled WGS sequence"/>
</dbReference>
<accession>A0A2G5CBX2</accession>
<gene>
    <name evidence="1" type="ORF">AQUCO_06700046v1</name>
</gene>
<keyword evidence="2" id="KW-1185">Reference proteome</keyword>
<protein>
    <submittedName>
        <fullName evidence="1">Uncharacterized protein</fullName>
    </submittedName>
</protein>